<proteinExistence type="inferred from homology"/>
<dbReference type="Gene3D" id="3.30.1200.10">
    <property type="entry name" value="YggU-like"/>
    <property type="match status" value="1"/>
</dbReference>
<dbReference type="KEGG" id="wna:KA717_03225"/>
<evidence type="ECO:0000256" key="2">
    <source>
        <dbReference type="HAMAP-Rule" id="MF_00634"/>
    </source>
</evidence>
<dbReference type="InterPro" id="IPR003746">
    <property type="entry name" value="DUF167"/>
</dbReference>
<comment type="similarity">
    <text evidence="1 2">Belongs to the UPF0235 family.</text>
</comment>
<organism evidence="3">
    <name type="scientific">Woronichinia naegeliana WA131</name>
    <dbReference type="NCBI Taxonomy" id="2824559"/>
    <lineage>
        <taxon>Bacteria</taxon>
        <taxon>Bacillati</taxon>
        <taxon>Cyanobacteriota</taxon>
        <taxon>Cyanophyceae</taxon>
        <taxon>Synechococcales</taxon>
        <taxon>Coelosphaeriaceae</taxon>
        <taxon>Woronichinia</taxon>
    </lineage>
</organism>
<dbReference type="SMART" id="SM01152">
    <property type="entry name" value="DUF167"/>
    <property type="match status" value="1"/>
</dbReference>
<dbReference type="GO" id="GO:0005737">
    <property type="term" value="C:cytoplasm"/>
    <property type="evidence" value="ECO:0007669"/>
    <property type="project" value="TreeGrafter"/>
</dbReference>
<dbReference type="SUPFAM" id="SSF69786">
    <property type="entry name" value="YggU-like"/>
    <property type="match status" value="1"/>
</dbReference>
<dbReference type="Proteomes" id="UP001065613">
    <property type="component" value="Chromosome"/>
</dbReference>
<accession>A0A977PWU5</accession>
<evidence type="ECO:0000256" key="1">
    <source>
        <dbReference type="ARBA" id="ARBA00010364"/>
    </source>
</evidence>
<dbReference type="Pfam" id="PF02594">
    <property type="entry name" value="DUF167"/>
    <property type="match status" value="1"/>
</dbReference>
<dbReference type="NCBIfam" id="TIGR00251">
    <property type="entry name" value="DUF167 family protein"/>
    <property type="match status" value="1"/>
</dbReference>
<reference evidence="3" key="1">
    <citation type="submission" date="2021-04" db="EMBL/GenBank/DDBJ databases">
        <title>Genome sequence of Woronichinia naegeliana from Washington state freshwater lake bloom.</title>
        <authorList>
            <person name="Dreher T.W."/>
        </authorList>
    </citation>
    <scope>NUCLEOTIDE SEQUENCE</scope>
    <source>
        <strain evidence="3">WA131</strain>
    </source>
</reference>
<name>A0A977PWU5_9CYAN</name>
<dbReference type="PANTHER" id="PTHR13420">
    <property type="entry name" value="UPF0235 PROTEIN C15ORF40"/>
    <property type="match status" value="1"/>
</dbReference>
<gene>
    <name evidence="3" type="ORF">KA717_03225</name>
</gene>
<dbReference type="EMBL" id="CP073041">
    <property type="protein sequence ID" value="UXE61947.1"/>
    <property type="molecule type" value="Genomic_DNA"/>
</dbReference>
<sequence length="73" mass="7985">MKISVKVKANAKQQKIEAIADGSLKISLKSPPIDGKANLELISLLAKHFQVSKSQVMIKSDQNNKSKIVEILV</sequence>
<dbReference type="PANTHER" id="PTHR13420:SF7">
    <property type="entry name" value="UPF0235 PROTEIN C15ORF40"/>
    <property type="match status" value="1"/>
</dbReference>
<protein>
    <recommendedName>
        <fullName evidence="2">UPF0235 protein KA717_03225</fullName>
    </recommendedName>
</protein>
<evidence type="ECO:0000313" key="3">
    <source>
        <dbReference type="EMBL" id="UXE61947.1"/>
    </source>
</evidence>
<dbReference type="InterPro" id="IPR036591">
    <property type="entry name" value="YggU-like_sf"/>
</dbReference>
<dbReference type="AlphaFoldDB" id="A0A977PWU5"/>
<dbReference type="HAMAP" id="MF_00634">
    <property type="entry name" value="UPF0235"/>
    <property type="match status" value="1"/>
</dbReference>